<dbReference type="Proteomes" id="UP000239757">
    <property type="component" value="Unassembled WGS sequence"/>
</dbReference>
<feature type="region of interest" description="Disordered" evidence="1">
    <location>
        <begin position="1"/>
        <end position="20"/>
    </location>
</feature>
<name>A0A2P5X0S9_GOSBA</name>
<gene>
    <name evidence="2" type="ORF">GOBAR_AA23731</name>
</gene>
<dbReference type="AlphaFoldDB" id="A0A2P5X0S9"/>
<sequence>MDGYTDFTKRSPSLCQRPSSETQDVASAILSICPRSSSVTSVNSSGMQNPAQFVQLVVPINRTFRDGMLKSLSLLVLLSCHESVEPIKVVSMAIPCGPRFYRGTKGRIKDFFRPGLPGAYRNKLKPGSQIWGSCAYRAQVETFRHLRHPVA</sequence>
<evidence type="ECO:0000313" key="2">
    <source>
        <dbReference type="EMBL" id="PPR96937.1"/>
    </source>
</evidence>
<evidence type="ECO:0000313" key="3">
    <source>
        <dbReference type="Proteomes" id="UP000239757"/>
    </source>
</evidence>
<protein>
    <submittedName>
        <fullName evidence="2">Uncharacterized protein</fullName>
    </submittedName>
</protein>
<feature type="compositionally biased region" description="Polar residues" evidence="1">
    <location>
        <begin position="10"/>
        <end position="20"/>
    </location>
</feature>
<reference evidence="2 3" key="1">
    <citation type="submission" date="2015-01" db="EMBL/GenBank/DDBJ databases">
        <title>Genome of allotetraploid Gossypium barbadense reveals genomic plasticity and fiber elongation in cotton evolution.</title>
        <authorList>
            <person name="Chen X."/>
            <person name="Liu X."/>
            <person name="Zhao B."/>
            <person name="Zheng H."/>
            <person name="Hu Y."/>
            <person name="Lu G."/>
            <person name="Yang C."/>
            <person name="Chen J."/>
            <person name="Shan C."/>
            <person name="Zhang L."/>
            <person name="Zhou Y."/>
            <person name="Wang L."/>
            <person name="Guo W."/>
            <person name="Bai Y."/>
            <person name="Ruan J."/>
            <person name="Shangguan X."/>
            <person name="Mao Y."/>
            <person name="Jiang J."/>
            <person name="Zhu Y."/>
            <person name="Lei J."/>
            <person name="Kang H."/>
            <person name="Chen S."/>
            <person name="He X."/>
            <person name="Wang R."/>
            <person name="Wang Y."/>
            <person name="Chen J."/>
            <person name="Wang L."/>
            <person name="Yu S."/>
            <person name="Wang B."/>
            <person name="Wei J."/>
            <person name="Song S."/>
            <person name="Lu X."/>
            <person name="Gao Z."/>
            <person name="Gu W."/>
            <person name="Deng X."/>
            <person name="Ma D."/>
            <person name="Wang S."/>
            <person name="Liang W."/>
            <person name="Fang L."/>
            <person name="Cai C."/>
            <person name="Zhu X."/>
            <person name="Zhou B."/>
            <person name="Zhang Y."/>
            <person name="Chen Z."/>
            <person name="Xu S."/>
            <person name="Zhu R."/>
            <person name="Wang S."/>
            <person name="Zhang T."/>
            <person name="Zhao G."/>
        </authorList>
    </citation>
    <scope>NUCLEOTIDE SEQUENCE [LARGE SCALE GENOMIC DNA]</scope>
    <source>
        <strain evidence="3">cv. Xinhai21</strain>
        <tissue evidence="2">Leaf</tissue>
    </source>
</reference>
<organism evidence="2 3">
    <name type="scientific">Gossypium barbadense</name>
    <name type="common">Sea Island cotton</name>
    <name type="synonym">Hibiscus barbadensis</name>
    <dbReference type="NCBI Taxonomy" id="3634"/>
    <lineage>
        <taxon>Eukaryota</taxon>
        <taxon>Viridiplantae</taxon>
        <taxon>Streptophyta</taxon>
        <taxon>Embryophyta</taxon>
        <taxon>Tracheophyta</taxon>
        <taxon>Spermatophyta</taxon>
        <taxon>Magnoliopsida</taxon>
        <taxon>eudicotyledons</taxon>
        <taxon>Gunneridae</taxon>
        <taxon>Pentapetalae</taxon>
        <taxon>rosids</taxon>
        <taxon>malvids</taxon>
        <taxon>Malvales</taxon>
        <taxon>Malvaceae</taxon>
        <taxon>Malvoideae</taxon>
        <taxon>Gossypium</taxon>
    </lineage>
</organism>
<accession>A0A2P5X0S9</accession>
<proteinExistence type="predicted"/>
<dbReference type="EMBL" id="KZ665962">
    <property type="protein sequence ID" value="PPR96937.1"/>
    <property type="molecule type" value="Genomic_DNA"/>
</dbReference>
<evidence type="ECO:0000256" key="1">
    <source>
        <dbReference type="SAM" id="MobiDB-lite"/>
    </source>
</evidence>